<accession>A0AAX4Y2N6</accession>
<protein>
    <submittedName>
        <fullName evidence="1">Glycosyl transferase family 1</fullName>
    </submittedName>
</protein>
<proteinExistence type="predicted"/>
<dbReference type="RefSeq" id="WP_407933759.1">
    <property type="nucleotide sequence ID" value="NZ_JARFID010001068.1"/>
</dbReference>
<sequence>MARILIIRFSALGDVAMSVPVVHSLAAEYPQHEIIVLSRTALQPLFLKLPENVSFYG</sequence>
<keyword evidence="1" id="KW-0808">Transferase</keyword>
<organism evidence="1 2">
    <name type="scientific">Bacteroides cellulosilyticus</name>
    <dbReference type="NCBI Taxonomy" id="246787"/>
    <lineage>
        <taxon>Bacteria</taxon>
        <taxon>Pseudomonadati</taxon>
        <taxon>Bacteroidota</taxon>
        <taxon>Bacteroidia</taxon>
        <taxon>Bacteroidales</taxon>
        <taxon>Bacteroidaceae</taxon>
        <taxon>Bacteroides</taxon>
    </lineage>
</organism>
<name>A0AAX4Y2N6_9BACE</name>
<dbReference type="SUPFAM" id="SSF53756">
    <property type="entry name" value="UDP-Glycosyltransferase/glycogen phosphorylase"/>
    <property type="match status" value="1"/>
</dbReference>
<gene>
    <name evidence="1" type="ORF">PZH42_30945</name>
</gene>
<dbReference type="Proteomes" id="UP001221924">
    <property type="component" value="Unassembled WGS sequence"/>
</dbReference>
<feature type="non-terminal residue" evidence="1">
    <location>
        <position position="57"/>
    </location>
</feature>
<evidence type="ECO:0000313" key="2">
    <source>
        <dbReference type="Proteomes" id="UP001221924"/>
    </source>
</evidence>
<dbReference type="AlphaFoldDB" id="A0AAX4Y2N6"/>
<dbReference type="GO" id="GO:0016740">
    <property type="term" value="F:transferase activity"/>
    <property type="evidence" value="ECO:0007669"/>
    <property type="project" value="UniProtKB-KW"/>
</dbReference>
<comment type="caution">
    <text evidence="1">The sequence shown here is derived from an EMBL/GenBank/DDBJ whole genome shotgun (WGS) entry which is preliminary data.</text>
</comment>
<dbReference type="EMBL" id="JARFID010001068">
    <property type="protein sequence ID" value="MDE8698337.1"/>
    <property type="molecule type" value="Genomic_DNA"/>
</dbReference>
<dbReference type="Gene3D" id="3.40.50.2000">
    <property type="entry name" value="Glycogen Phosphorylase B"/>
    <property type="match status" value="1"/>
</dbReference>
<evidence type="ECO:0000313" key="1">
    <source>
        <dbReference type="EMBL" id="MDE8698337.1"/>
    </source>
</evidence>
<reference evidence="1" key="1">
    <citation type="submission" date="2023-03" db="EMBL/GenBank/DDBJ databases">
        <title>DFI Biobank Strains.</title>
        <authorList>
            <person name="Mostad J."/>
            <person name="Paddock L."/>
            <person name="Medina S."/>
            <person name="Waligurski E."/>
            <person name="Barat B."/>
            <person name="Smith R."/>
            <person name="Burgo V."/>
            <person name="Metcalfe C."/>
            <person name="Woodson C."/>
            <person name="Sundararajan A."/>
            <person name="Ramaswamy R."/>
            <person name="Lin H."/>
            <person name="Pamer E.G."/>
        </authorList>
    </citation>
    <scope>NUCLEOTIDE SEQUENCE</scope>
    <source>
        <strain evidence="1">DFI.9.5</strain>
    </source>
</reference>